<feature type="non-terminal residue" evidence="3">
    <location>
        <position position="112"/>
    </location>
</feature>
<dbReference type="Proteomes" id="UP000663832">
    <property type="component" value="Unassembled WGS sequence"/>
</dbReference>
<comment type="caution">
    <text evidence="3">The sequence shown here is derived from an EMBL/GenBank/DDBJ whole genome shotgun (WGS) entry which is preliminary data.</text>
</comment>
<keyword evidence="5" id="KW-1185">Reference proteome</keyword>
<evidence type="ECO:0000313" key="6">
    <source>
        <dbReference type="Proteomes" id="UP000663877"/>
    </source>
</evidence>
<feature type="domain" description="MCM8 N-terminal" evidence="2">
    <location>
        <begin position="72"/>
        <end position="111"/>
    </location>
</feature>
<dbReference type="EMBL" id="CAJNOM010004745">
    <property type="protein sequence ID" value="CAF1658435.1"/>
    <property type="molecule type" value="Genomic_DNA"/>
</dbReference>
<feature type="region of interest" description="Disordered" evidence="1">
    <location>
        <begin position="1"/>
        <end position="31"/>
    </location>
</feature>
<proteinExistence type="predicted"/>
<dbReference type="EMBL" id="CAJNOI010004359">
    <property type="protein sequence ID" value="CAF1543600.1"/>
    <property type="molecule type" value="Genomic_DNA"/>
</dbReference>
<accession>A0A815WPY0</accession>
<dbReference type="OrthoDB" id="422555at2759"/>
<evidence type="ECO:0000313" key="4">
    <source>
        <dbReference type="EMBL" id="CAF1658435.1"/>
    </source>
</evidence>
<evidence type="ECO:0000259" key="2">
    <source>
        <dbReference type="Pfam" id="PF26065"/>
    </source>
</evidence>
<dbReference type="Pfam" id="PF26065">
    <property type="entry name" value="MCM8_N"/>
    <property type="match status" value="1"/>
</dbReference>
<protein>
    <recommendedName>
        <fullName evidence="2">MCM8 N-terminal domain-containing protein</fullName>
    </recommendedName>
</protein>
<gene>
    <name evidence="3" type="ORF">BJG266_LOCUS45741</name>
    <name evidence="4" type="ORF">QVE165_LOCUS62761</name>
</gene>
<dbReference type="Proteomes" id="UP000663877">
    <property type="component" value="Unassembled WGS sequence"/>
</dbReference>
<sequence length="112" mass="12963">KKKPNNENSSKPDDDDGSNRNHSHAAPSSPVKIIQTPITTYINVTEKPARYRGWSLYFPDTDKESDLSYLSVCQLFESYFKRTKDLYDLSDIEHKQSFTINFDEILKDEGLK</sequence>
<evidence type="ECO:0000256" key="1">
    <source>
        <dbReference type="SAM" id="MobiDB-lite"/>
    </source>
</evidence>
<reference evidence="3" key="1">
    <citation type="submission" date="2021-02" db="EMBL/GenBank/DDBJ databases">
        <authorList>
            <person name="Nowell W R."/>
        </authorList>
    </citation>
    <scope>NUCLEOTIDE SEQUENCE</scope>
</reference>
<organism evidence="3 6">
    <name type="scientific">Adineta steineri</name>
    <dbReference type="NCBI Taxonomy" id="433720"/>
    <lineage>
        <taxon>Eukaryota</taxon>
        <taxon>Metazoa</taxon>
        <taxon>Spiralia</taxon>
        <taxon>Gnathifera</taxon>
        <taxon>Rotifera</taxon>
        <taxon>Eurotatoria</taxon>
        <taxon>Bdelloidea</taxon>
        <taxon>Adinetida</taxon>
        <taxon>Adinetidae</taxon>
        <taxon>Adineta</taxon>
    </lineage>
</organism>
<evidence type="ECO:0000313" key="5">
    <source>
        <dbReference type="Proteomes" id="UP000663832"/>
    </source>
</evidence>
<name>A0A815WPY0_9BILA</name>
<evidence type="ECO:0000313" key="3">
    <source>
        <dbReference type="EMBL" id="CAF1543600.1"/>
    </source>
</evidence>
<dbReference type="InterPro" id="IPR058767">
    <property type="entry name" value="MCM8_N"/>
</dbReference>
<dbReference type="AlphaFoldDB" id="A0A815WPY0"/>